<dbReference type="InterPro" id="IPR013752">
    <property type="entry name" value="KPA_reductase"/>
</dbReference>
<dbReference type="Pfam" id="PF08546">
    <property type="entry name" value="ApbA_C"/>
    <property type="match status" value="1"/>
</dbReference>
<dbReference type="Gene3D" id="3.40.50.720">
    <property type="entry name" value="NAD(P)-binding Rossmann-like Domain"/>
    <property type="match status" value="1"/>
</dbReference>
<dbReference type="PANTHER" id="PTHR43765">
    <property type="entry name" value="2-DEHYDROPANTOATE 2-REDUCTASE-RELATED"/>
    <property type="match status" value="1"/>
</dbReference>
<dbReference type="RefSeq" id="WP_041046241.1">
    <property type="nucleotide sequence ID" value="NZ_JXAK01000006.1"/>
</dbReference>
<comment type="pathway">
    <text evidence="2 11">Cofactor biosynthesis; (R)-pantothenate biosynthesis; (R)-pantoate from 3-methyl-2-oxobutanoate: step 2/2.</text>
</comment>
<evidence type="ECO:0000313" key="16">
    <source>
        <dbReference type="Proteomes" id="UP000031967"/>
    </source>
</evidence>
<feature type="region of interest" description="Disordered" evidence="12">
    <location>
        <begin position="140"/>
        <end position="163"/>
    </location>
</feature>
<comment type="catalytic activity">
    <reaction evidence="10 11">
        <text>(R)-pantoate + NADP(+) = 2-dehydropantoate + NADPH + H(+)</text>
        <dbReference type="Rhea" id="RHEA:16233"/>
        <dbReference type="ChEBI" id="CHEBI:11561"/>
        <dbReference type="ChEBI" id="CHEBI:15378"/>
        <dbReference type="ChEBI" id="CHEBI:15980"/>
        <dbReference type="ChEBI" id="CHEBI:57783"/>
        <dbReference type="ChEBI" id="CHEBI:58349"/>
        <dbReference type="EC" id="1.1.1.169"/>
    </reaction>
</comment>
<gene>
    <name evidence="15" type="ORF">SD70_05025</name>
</gene>
<dbReference type="Gene3D" id="1.10.1040.10">
    <property type="entry name" value="N-(1-d-carboxylethyl)-l-norvaline Dehydrogenase, domain 2"/>
    <property type="match status" value="1"/>
</dbReference>
<keyword evidence="16" id="KW-1185">Reference proteome</keyword>
<feature type="domain" description="Ketopantoate reductase N-terminal" evidence="13">
    <location>
        <begin position="6"/>
        <end position="158"/>
    </location>
</feature>
<sequence length="317" mass="33733">MQRLRIIGGGSIGLLLAGKLAAAGEAQVELVTRSEEQAETIRREGVTVREPGGSFRAQVAARSFAETLTLTNAGERPDWVLLTVKQQAIDSALLSGLQAAAPVHGIVCWQNGIGHIDTIAAAAPDAKLLIAVTTEGARRLSPSEVDHTGAGLTEIGDASRSDEPQQRFELLQKKLVQPLANAGFDASVSKHIHTSVWNKLLINAVINPLTAIWRVPNGLLLQSAAAQALIRSLTDEAVAVAAAEGAEISAQIAERIAGVCRRTAANRSSMLQDIEAGRMTENEWISGAIVRIAAKHGVHVPVTETVYRIVQQLERGW</sequence>
<protein>
    <recommendedName>
        <fullName evidence="5 11">2-dehydropantoate 2-reductase</fullName>
        <ecNumber evidence="4 11">1.1.1.169</ecNumber>
    </recommendedName>
    <alternativeName>
        <fullName evidence="9 11">Ketopantoate reductase</fullName>
    </alternativeName>
</protein>
<evidence type="ECO:0000256" key="2">
    <source>
        <dbReference type="ARBA" id="ARBA00004994"/>
    </source>
</evidence>
<evidence type="ECO:0000256" key="1">
    <source>
        <dbReference type="ARBA" id="ARBA00002919"/>
    </source>
</evidence>
<reference evidence="15 16" key="1">
    <citation type="submission" date="2014-12" db="EMBL/GenBank/DDBJ databases">
        <title>Draft genome sequence of Paenibacillus kamchatkensis strain B-2647.</title>
        <authorList>
            <person name="Karlyshev A.V."/>
            <person name="Kudryashova E.B."/>
        </authorList>
    </citation>
    <scope>NUCLEOTIDE SEQUENCE [LARGE SCALE GENOMIC DNA]</scope>
    <source>
        <strain evidence="15 16">VKM B-2647</strain>
    </source>
</reference>
<evidence type="ECO:0000256" key="9">
    <source>
        <dbReference type="ARBA" id="ARBA00032024"/>
    </source>
</evidence>
<dbReference type="InterPro" id="IPR050838">
    <property type="entry name" value="Ketopantoate_reductase"/>
</dbReference>
<dbReference type="InterPro" id="IPR036291">
    <property type="entry name" value="NAD(P)-bd_dom_sf"/>
</dbReference>
<evidence type="ECO:0000259" key="13">
    <source>
        <dbReference type="Pfam" id="PF02558"/>
    </source>
</evidence>
<evidence type="ECO:0000313" key="15">
    <source>
        <dbReference type="EMBL" id="KIL41735.1"/>
    </source>
</evidence>
<feature type="domain" description="Ketopantoate reductase C-terminal" evidence="14">
    <location>
        <begin position="192"/>
        <end position="314"/>
    </location>
</feature>
<evidence type="ECO:0000256" key="4">
    <source>
        <dbReference type="ARBA" id="ARBA00013014"/>
    </source>
</evidence>
<evidence type="ECO:0000256" key="10">
    <source>
        <dbReference type="ARBA" id="ARBA00048793"/>
    </source>
</evidence>
<keyword evidence="7 11" id="KW-0521">NADP</keyword>
<comment type="caution">
    <text evidence="15">The sequence shown here is derived from an EMBL/GenBank/DDBJ whole genome shotgun (WGS) entry which is preliminary data.</text>
</comment>
<keyword evidence="8 11" id="KW-0560">Oxidoreductase</keyword>
<organism evidence="15 16">
    <name type="scientific">Gordoniibacillus kamchatkensis</name>
    <dbReference type="NCBI Taxonomy" id="1590651"/>
    <lineage>
        <taxon>Bacteria</taxon>
        <taxon>Bacillati</taxon>
        <taxon>Bacillota</taxon>
        <taxon>Bacilli</taxon>
        <taxon>Bacillales</taxon>
        <taxon>Paenibacillaceae</taxon>
        <taxon>Gordoniibacillus</taxon>
    </lineage>
</organism>
<dbReference type="InterPro" id="IPR013332">
    <property type="entry name" value="KPR_N"/>
</dbReference>
<dbReference type="EMBL" id="JXAK01000006">
    <property type="protein sequence ID" value="KIL41735.1"/>
    <property type="molecule type" value="Genomic_DNA"/>
</dbReference>
<evidence type="ECO:0000256" key="3">
    <source>
        <dbReference type="ARBA" id="ARBA00007870"/>
    </source>
</evidence>
<dbReference type="Pfam" id="PF02558">
    <property type="entry name" value="ApbA"/>
    <property type="match status" value="1"/>
</dbReference>
<keyword evidence="6 11" id="KW-0566">Pantothenate biosynthesis</keyword>
<evidence type="ECO:0000256" key="11">
    <source>
        <dbReference type="RuleBase" id="RU362068"/>
    </source>
</evidence>
<evidence type="ECO:0000256" key="6">
    <source>
        <dbReference type="ARBA" id="ARBA00022655"/>
    </source>
</evidence>
<name>A0ABR5AL86_9BACL</name>
<dbReference type="Proteomes" id="UP000031967">
    <property type="component" value="Unassembled WGS sequence"/>
</dbReference>
<dbReference type="SUPFAM" id="SSF48179">
    <property type="entry name" value="6-phosphogluconate dehydrogenase C-terminal domain-like"/>
    <property type="match status" value="1"/>
</dbReference>
<evidence type="ECO:0000256" key="8">
    <source>
        <dbReference type="ARBA" id="ARBA00023002"/>
    </source>
</evidence>
<evidence type="ECO:0000256" key="7">
    <source>
        <dbReference type="ARBA" id="ARBA00022857"/>
    </source>
</evidence>
<proteinExistence type="inferred from homology"/>
<comment type="similarity">
    <text evidence="3 11">Belongs to the ketopantoate reductase family.</text>
</comment>
<dbReference type="InterPro" id="IPR008927">
    <property type="entry name" value="6-PGluconate_DH-like_C_sf"/>
</dbReference>
<dbReference type="EC" id="1.1.1.169" evidence="4 11"/>
<dbReference type="NCBIfam" id="TIGR00745">
    <property type="entry name" value="apbA_panE"/>
    <property type="match status" value="1"/>
</dbReference>
<accession>A0ABR5AL86</accession>
<dbReference type="SUPFAM" id="SSF51735">
    <property type="entry name" value="NAD(P)-binding Rossmann-fold domains"/>
    <property type="match status" value="1"/>
</dbReference>
<comment type="function">
    <text evidence="1 11">Catalyzes the NADPH-dependent reduction of ketopantoate into pantoic acid.</text>
</comment>
<evidence type="ECO:0000256" key="12">
    <source>
        <dbReference type="SAM" id="MobiDB-lite"/>
    </source>
</evidence>
<evidence type="ECO:0000259" key="14">
    <source>
        <dbReference type="Pfam" id="PF08546"/>
    </source>
</evidence>
<dbReference type="PANTHER" id="PTHR43765:SF2">
    <property type="entry name" value="2-DEHYDROPANTOATE 2-REDUCTASE"/>
    <property type="match status" value="1"/>
</dbReference>
<dbReference type="InterPro" id="IPR003710">
    <property type="entry name" value="ApbA"/>
</dbReference>
<evidence type="ECO:0000256" key="5">
    <source>
        <dbReference type="ARBA" id="ARBA00019465"/>
    </source>
</evidence>
<dbReference type="InterPro" id="IPR013328">
    <property type="entry name" value="6PGD_dom2"/>
</dbReference>